<sequence length="205" mass="22792">MAGYHPLLFILITAVGAAELGLVAYLIHTFDRNGYPDGKGGYTSRAFKARLDYIMFCACWTVFFGLAYILFMLAGALFFLASIASSALWLIMTVIFWAVGAALFMQVREGGNCDGEAAISLCRELQTVEALAWTSLGLAAFTFIVSLFAISSTRRKHGYRGTYYDYDYRYVSLIVITTHYRKTCANFAHLAVNASGITLRLDRLF</sequence>
<proteinExistence type="predicted"/>
<keyword evidence="1" id="KW-0472">Membrane</keyword>
<feature type="transmembrane region" description="Helical" evidence="1">
    <location>
        <begin position="53"/>
        <end position="80"/>
    </location>
</feature>
<reference evidence="2 3" key="1">
    <citation type="submission" date="2014-04" db="EMBL/GenBank/DDBJ databases">
        <authorList>
            <consortium name="DOE Joint Genome Institute"/>
            <person name="Kuo A."/>
            <person name="Girlanda M."/>
            <person name="Perotto S."/>
            <person name="Kohler A."/>
            <person name="Nagy L.G."/>
            <person name="Floudas D."/>
            <person name="Copeland A."/>
            <person name="Barry K.W."/>
            <person name="Cichocki N."/>
            <person name="Veneault-Fourrey C."/>
            <person name="LaButti K."/>
            <person name="Lindquist E.A."/>
            <person name="Lipzen A."/>
            <person name="Lundell T."/>
            <person name="Morin E."/>
            <person name="Murat C."/>
            <person name="Sun H."/>
            <person name="Tunlid A."/>
            <person name="Henrissat B."/>
            <person name="Grigoriev I.V."/>
            <person name="Hibbett D.S."/>
            <person name="Martin F."/>
            <person name="Nordberg H.P."/>
            <person name="Cantor M.N."/>
            <person name="Hua S.X."/>
        </authorList>
    </citation>
    <scope>NUCLEOTIDE SEQUENCE [LARGE SCALE GENOMIC DNA]</scope>
    <source>
        <strain evidence="2 3">MUT 4182</strain>
    </source>
</reference>
<feature type="transmembrane region" description="Helical" evidence="1">
    <location>
        <begin position="87"/>
        <end position="107"/>
    </location>
</feature>
<dbReference type="Proteomes" id="UP000054248">
    <property type="component" value="Unassembled WGS sequence"/>
</dbReference>
<dbReference type="AlphaFoldDB" id="A0A0C3PSZ8"/>
<dbReference type="HOGENOM" id="CLU_109463_1_0_1"/>
<feature type="transmembrane region" description="Helical" evidence="1">
    <location>
        <begin position="130"/>
        <end position="150"/>
    </location>
</feature>
<evidence type="ECO:0000256" key="1">
    <source>
        <dbReference type="SAM" id="Phobius"/>
    </source>
</evidence>
<organism evidence="2 3">
    <name type="scientific">Tulasnella calospora MUT 4182</name>
    <dbReference type="NCBI Taxonomy" id="1051891"/>
    <lineage>
        <taxon>Eukaryota</taxon>
        <taxon>Fungi</taxon>
        <taxon>Dikarya</taxon>
        <taxon>Basidiomycota</taxon>
        <taxon>Agaricomycotina</taxon>
        <taxon>Agaricomycetes</taxon>
        <taxon>Cantharellales</taxon>
        <taxon>Tulasnellaceae</taxon>
        <taxon>Tulasnella</taxon>
    </lineage>
</organism>
<keyword evidence="3" id="KW-1185">Reference proteome</keyword>
<dbReference type="EMBL" id="KN823337">
    <property type="protein sequence ID" value="KIO17855.1"/>
    <property type="molecule type" value="Genomic_DNA"/>
</dbReference>
<keyword evidence="1" id="KW-1133">Transmembrane helix</keyword>
<reference evidence="3" key="2">
    <citation type="submission" date="2015-01" db="EMBL/GenBank/DDBJ databases">
        <title>Evolutionary Origins and Diversification of the Mycorrhizal Mutualists.</title>
        <authorList>
            <consortium name="DOE Joint Genome Institute"/>
            <consortium name="Mycorrhizal Genomics Consortium"/>
            <person name="Kohler A."/>
            <person name="Kuo A."/>
            <person name="Nagy L.G."/>
            <person name="Floudas D."/>
            <person name="Copeland A."/>
            <person name="Barry K.W."/>
            <person name="Cichocki N."/>
            <person name="Veneault-Fourrey C."/>
            <person name="LaButti K."/>
            <person name="Lindquist E.A."/>
            <person name="Lipzen A."/>
            <person name="Lundell T."/>
            <person name="Morin E."/>
            <person name="Murat C."/>
            <person name="Riley R."/>
            <person name="Ohm R."/>
            <person name="Sun H."/>
            <person name="Tunlid A."/>
            <person name="Henrissat B."/>
            <person name="Grigoriev I.V."/>
            <person name="Hibbett D.S."/>
            <person name="Martin F."/>
        </authorList>
    </citation>
    <scope>NUCLEOTIDE SEQUENCE [LARGE SCALE GENOMIC DNA]</scope>
    <source>
        <strain evidence="3">MUT 4182</strain>
    </source>
</reference>
<accession>A0A0C3PSZ8</accession>
<keyword evidence="1" id="KW-0812">Transmembrane</keyword>
<gene>
    <name evidence="2" type="ORF">M407DRAFT_165261</name>
</gene>
<dbReference type="OrthoDB" id="3226059at2759"/>
<feature type="transmembrane region" description="Helical" evidence="1">
    <location>
        <begin position="7"/>
        <end position="27"/>
    </location>
</feature>
<evidence type="ECO:0000313" key="3">
    <source>
        <dbReference type="Proteomes" id="UP000054248"/>
    </source>
</evidence>
<evidence type="ECO:0008006" key="4">
    <source>
        <dbReference type="Google" id="ProtNLM"/>
    </source>
</evidence>
<evidence type="ECO:0000313" key="2">
    <source>
        <dbReference type="EMBL" id="KIO17855.1"/>
    </source>
</evidence>
<name>A0A0C3PSZ8_9AGAM</name>
<protein>
    <recommendedName>
        <fullName evidence="4">MARVEL domain-containing protein</fullName>
    </recommendedName>
</protein>